<name>A0A1T5F4C5_9SPHI</name>
<evidence type="ECO:0000313" key="1">
    <source>
        <dbReference type="EMBL" id="SKB91052.1"/>
    </source>
</evidence>
<protein>
    <recommendedName>
        <fullName evidence="3">DUF4836 family protein</fullName>
    </recommendedName>
</protein>
<dbReference type="AlphaFoldDB" id="A0A1T5F4C5"/>
<organism evidence="1 2">
    <name type="scientific">Sphingobacterium nematocida</name>
    <dbReference type="NCBI Taxonomy" id="1513896"/>
    <lineage>
        <taxon>Bacteria</taxon>
        <taxon>Pseudomonadati</taxon>
        <taxon>Bacteroidota</taxon>
        <taxon>Sphingobacteriia</taxon>
        <taxon>Sphingobacteriales</taxon>
        <taxon>Sphingobacteriaceae</taxon>
        <taxon>Sphingobacterium</taxon>
    </lineage>
</organism>
<evidence type="ECO:0008006" key="3">
    <source>
        <dbReference type="Google" id="ProtNLM"/>
    </source>
</evidence>
<dbReference type="EMBL" id="FUZF01000014">
    <property type="protein sequence ID" value="SKB91052.1"/>
    <property type="molecule type" value="Genomic_DNA"/>
</dbReference>
<reference evidence="2" key="1">
    <citation type="submission" date="2017-02" db="EMBL/GenBank/DDBJ databases">
        <authorList>
            <person name="Varghese N."/>
            <person name="Submissions S."/>
        </authorList>
    </citation>
    <scope>NUCLEOTIDE SEQUENCE [LARGE SCALE GENOMIC DNA]</scope>
    <source>
        <strain evidence="2">DSM 24091</strain>
    </source>
</reference>
<keyword evidence="2" id="KW-1185">Reference proteome</keyword>
<accession>A0A1T5F4C5</accession>
<gene>
    <name evidence="1" type="ORF">SAMN05660841_03013</name>
</gene>
<proteinExistence type="predicted"/>
<sequence length="662" mass="75309">MYLHKFAALIFGLFITVSLSAQDLIRKVPHDATVVVTFNNKAVFDHLNIADVNLTLTRLGFFDKINGDDMLKTSKIEDLGIDFKSKAYAYVRGTDSIQYIGALIPLANRSQFEAIIPKHKKVEIVNSLPTIYSTDRSMRLSWDDNTVYILGGLAMDYYFRKEEVINRYGLISTGYDAYEAEYAEEALVDSAATDWDAYDFDSAAVDSAVASVEVEEEEEELLVPVGPPMLADAAIDTLEEDEYAIVDSILEQDEYSDDYYSVYDSINRHNDSIKNVLVKQWVNAEMELVLAGHYKSFDAKRLPKLDANTIAHIHAKDVFSYYKYLYPEEAISELFGVKPKFDYGIEGMDASVVVQGNKLKFIGSATLDKDMASYYKAIYNKKLNPKFYPFLEKDALGFFSFNLNTEAYIQNIPKIMEKYYGSFMPRYSNFISLGATLFDVVLDQKAIGKVFKGDNLFVLNGVTKVDVTYTDYEYDEDYNYTEVEKTKTETIPQFLWMFSSDDTRIFEKLIQIGVQENELLDHNGIYEVKEKNNSGITVYFLIKQGMVFIGNDKDKMEAINSNRVTSKGHAPYVAMAKKNSLSLLFNTKRIPVLLDDLDIPVERSIEETVSDLQQYGDFYMTSPGVKGNRLIGEIGVEFPNKKGNALAFLFDVLDRWSLKLKE</sequence>
<dbReference type="Proteomes" id="UP000190150">
    <property type="component" value="Unassembled WGS sequence"/>
</dbReference>
<evidence type="ECO:0000313" key="2">
    <source>
        <dbReference type="Proteomes" id="UP000190150"/>
    </source>
</evidence>
<dbReference type="OrthoDB" id="1288644at2"/>
<dbReference type="STRING" id="1513896.SAMN05660841_03013"/>
<dbReference type="RefSeq" id="WP_079644203.1">
    <property type="nucleotide sequence ID" value="NZ_FUZF01000014.1"/>
</dbReference>